<dbReference type="AlphaFoldDB" id="A0A1I8BE25"/>
<dbReference type="WBParaSite" id="MhA1_Contig1995.frz3.gene7">
    <property type="protein sequence ID" value="MhA1_Contig1995.frz3.gene7"/>
    <property type="gene ID" value="MhA1_Contig1995.frz3.gene7"/>
</dbReference>
<organism evidence="2 3">
    <name type="scientific">Meloidogyne hapla</name>
    <name type="common">Root-knot nematode worm</name>
    <dbReference type="NCBI Taxonomy" id="6305"/>
    <lineage>
        <taxon>Eukaryota</taxon>
        <taxon>Metazoa</taxon>
        <taxon>Ecdysozoa</taxon>
        <taxon>Nematoda</taxon>
        <taxon>Chromadorea</taxon>
        <taxon>Rhabditida</taxon>
        <taxon>Tylenchina</taxon>
        <taxon>Tylenchomorpha</taxon>
        <taxon>Tylenchoidea</taxon>
        <taxon>Meloidogynidae</taxon>
        <taxon>Meloidogyninae</taxon>
        <taxon>Meloidogyne</taxon>
    </lineage>
</organism>
<protein>
    <submittedName>
        <fullName evidence="3">Uncharacterized protein</fullName>
    </submittedName>
</protein>
<proteinExistence type="predicted"/>
<feature type="region of interest" description="Disordered" evidence="1">
    <location>
        <begin position="120"/>
        <end position="140"/>
    </location>
</feature>
<evidence type="ECO:0000256" key="1">
    <source>
        <dbReference type="SAM" id="MobiDB-lite"/>
    </source>
</evidence>
<evidence type="ECO:0000313" key="3">
    <source>
        <dbReference type="WBParaSite" id="MhA1_Contig1995.frz3.gene7"/>
    </source>
</evidence>
<dbReference type="Proteomes" id="UP000095281">
    <property type="component" value="Unplaced"/>
</dbReference>
<reference evidence="3" key="1">
    <citation type="submission" date="2016-11" db="UniProtKB">
        <authorList>
            <consortium name="WormBaseParasite"/>
        </authorList>
    </citation>
    <scope>IDENTIFICATION</scope>
</reference>
<keyword evidence="2" id="KW-1185">Reference proteome</keyword>
<accession>A0A1I8BE25</accession>
<name>A0A1I8BE25_MELHA</name>
<sequence length="140" mass="15340">MDRELKRLGTYIIGGNGVVMKQEIDEDSDDDNNSKQSGGGGHPLKSTIVVKKEQQQIDENQVNIGPIIVSSTNRENNKNIMENEETLQLAKNVVIDGKGNDDNIEDNINVVVDDDVAVEIDRNGGNGDTFEDRDEGGENI</sequence>
<evidence type="ECO:0000313" key="2">
    <source>
        <dbReference type="Proteomes" id="UP000095281"/>
    </source>
</evidence>
<feature type="region of interest" description="Disordered" evidence="1">
    <location>
        <begin position="22"/>
        <end position="46"/>
    </location>
</feature>
<feature type="compositionally biased region" description="Acidic residues" evidence="1">
    <location>
        <begin position="129"/>
        <end position="140"/>
    </location>
</feature>